<comment type="subunit">
    <text evidence="6">Component of the NOP7 complex, composed of ERB1, NOP7 and YTM1. Within the NOP7 complex ERB1 appears to interact directly with NOP7 and YTM1. The NOP7 complex also associates with the 66S pre-ribosome.</text>
</comment>
<keyword evidence="4" id="KW-0677">Repeat</keyword>
<dbReference type="SMART" id="SM00320">
    <property type="entry name" value="WD40"/>
    <property type="match status" value="6"/>
</dbReference>
<dbReference type="AlphaFoldDB" id="A0AAW0DMA3"/>
<keyword evidence="2 6" id="KW-0698">rRNA processing</keyword>
<dbReference type="EMBL" id="JAYKXP010000011">
    <property type="protein sequence ID" value="KAK7052860.1"/>
    <property type="molecule type" value="Genomic_DNA"/>
</dbReference>
<keyword evidence="1 6" id="KW-0690">Ribosome biogenesis</keyword>
<dbReference type="Proteomes" id="UP001383192">
    <property type="component" value="Unassembled WGS sequence"/>
</dbReference>
<dbReference type="InterPro" id="IPR001680">
    <property type="entry name" value="WD40_rpt"/>
</dbReference>
<organism evidence="10 11">
    <name type="scientific">Paramarasmius palmivorus</name>
    <dbReference type="NCBI Taxonomy" id="297713"/>
    <lineage>
        <taxon>Eukaryota</taxon>
        <taxon>Fungi</taxon>
        <taxon>Dikarya</taxon>
        <taxon>Basidiomycota</taxon>
        <taxon>Agaricomycotina</taxon>
        <taxon>Agaricomycetes</taxon>
        <taxon>Agaricomycetidae</taxon>
        <taxon>Agaricales</taxon>
        <taxon>Marasmiineae</taxon>
        <taxon>Marasmiaceae</taxon>
        <taxon>Paramarasmius</taxon>
    </lineage>
</organism>
<dbReference type="PANTHER" id="PTHR19855">
    <property type="entry name" value="WD40 REPEAT PROTEIN 12, 37"/>
    <property type="match status" value="1"/>
</dbReference>
<keyword evidence="3 7" id="KW-0853">WD repeat</keyword>
<evidence type="ECO:0000256" key="2">
    <source>
        <dbReference type="ARBA" id="ARBA00022552"/>
    </source>
</evidence>
<dbReference type="InterPro" id="IPR028599">
    <property type="entry name" value="WDR12/Ytm1"/>
</dbReference>
<evidence type="ECO:0000256" key="1">
    <source>
        <dbReference type="ARBA" id="ARBA00022517"/>
    </source>
</evidence>
<evidence type="ECO:0000256" key="8">
    <source>
        <dbReference type="SAM" id="MobiDB-lite"/>
    </source>
</evidence>
<evidence type="ECO:0000313" key="10">
    <source>
        <dbReference type="EMBL" id="KAK7052860.1"/>
    </source>
</evidence>
<evidence type="ECO:0000256" key="7">
    <source>
        <dbReference type="PROSITE-ProRule" id="PRU00221"/>
    </source>
</evidence>
<accession>A0AAW0DMA3</accession>
<dbReference type="SUPFAM" id="SSF50978">
    <property type="entry name" value="WD40 repeat-like"/>
    <property type="match status" value="1"/>
</dbReference>
<evidence type="ECO:0000256" key="3">
    <source>
        <dbReference type="ARBA" id="ARBA00022574"/>
    </source>
</evidence>
<evidence type="ECO:0000256" key="6">
    <source>
        <dbReference type="HAMAP-Rule" id="MF_03029"/>
    </source>
</evidence>
<evidence type="ECO:0000256" key="5">
    <source>
        <dbReference type="ARBA" id="ARBA00023242"/>
    </source>
</evidence>
<dbReference type="PRINTS" id="PR00320">
    <property type="entry name" value="GPROTEINBRPT"/>
</dbReference>
<dbReference type="PROSITE" id="PS00678">
    <property type="entry name" value="WD_REPEATS_1"/>
    <property type="match status" value="2"/>
</dbReference>
<protein>
    <recommendedName>
        <fullName evidence="6">Ribosome biogenesis protein YTM1</fullName>
    </recommendedName>
</protein>
<dbReference type="PROSITE" id="PS50082">
    <property type="entry name" value="WD_REPEATS_2"/>
    <property type="match status" value="3"/>
</dbReference>
<dbReference type="PROSITE" id="PS50294">
    <property type="entry name" value="WD_REPEATS_REGION"/>
    <property type="match status" value="1"/>
</dbReference>
<name>A0AAW0DMA3_9AGAR</name>
<dbReference type="GO" id="GO:0043021">
    <property type="term" value="F:ribonucleoprotein complex binding"/>
    <property type="evidence" value="ECO:0007669"/>
    <property type="project" value="UniProtKB-UniRule"/>
</dbReference>
<comment type="similarity">
    <text evidence="6">Belongs to the WD repeat WDR12/YTM1 family.</text>
</comment>
<proteinExistence type="inferred from homology"/>
<comment type="subcellular location">
    <subcellularLocation>
        <location evidence="6">Nucleus</location>
        <location evidence="6">Nucleolus</location>
    </subcellularLocation>
    <subcellularLocation>
        <location evidence="6">Nucleus</location>
        <location evidence="6">Nucleoplasm</location>
    </subcellularLocation>
</comment>
<feature type="repeat" description="WD" evidence="7">
    <location>
        <begin position="195"/>
        <end position="227"/>
    </location>
</feature>
<evidence type="ECO:0000259" key="9">
    <source>
        <dbReference type="Pfam" id="PF08154"/>
    </source>
</evidence>
<dbReference type="Pfam" id="PF00400">
    <property type="entry name" value="WD40"/>
    <property type="match status" value="3"/>
</dbReference>
<keyword evidence="11" id="KW-1185">Reference proteome</keyword>
<dbReference type="PANTHER" id="PTHR19855:SF11">
    <property type="entry name" value="RIBOSOME BIOGENESIS PROTEIN WDR12"/>
    <property type="match status" value="1"/>
</dbReference>
<reference evidence="10 11" key="1">
    <citation type="submission" date="2024-01" db="EMBL/GenBank/DDBJ databases">
        <title>A draft genome for a cacao thread blight-causing isolate of Paramarasmius palmivorus.</title>
        <authorList>
            <person name="Baruah I.K."/>
            <person name="Bukari Y."/>
            <person name="Amoako-Attah I."/>
            <person name="Meinhardt L.W."/>
            <person name="Bailey B.A."/>
            <person name="Cohen S.P."/>
        </authorList>
    </citation>
    <scope>NUCLEOTIDE SEQUENCE [LARGE SCALE GENOMIC DNA]</scope>
    <source>
        <strain evidence="10 11">GH-12</strain>
    </source>
</reference>
<feature type="repeat" description="WD" evidence="7">
    <location>
        <begin position="271"/>
        <end position="311"/>
    </location>
</feature>
<dbReference type="InterPro" id="IPR012972">
    <property type="entry name" value="NLE"/>
</dbReference>
<dbReference type="Gene3D" id="2.130.10.10">
    <property type="entry name" value="YVTN repeat-like/Quinoprotein amine dehydrogenase"/>
    <property type="match status" value="1"/>
</dbReference>
<gene>
    <name evidence="10" type="primary">YTM1_2</name>
    <name evidence="6" type="synonym">YTM1</name>
    <name evidence="10" type="ORF">VNI00_004179</name>
</gene>
<dbReference type="InterPro" id="IPR036322">
    <property type="entry name" value="WD40_repeat_dom_sf"/>
</dbReference>
<dbReference type="GO" id="GO:0005730">
    <property type="term" value="C:nucleolus"/>
    <property type="evidence" value="ECO:0007669"/>
    <property type="project" value="UniProtKB-SubCell"/>
</dbReference>
<dbReference type="InterPro" id="IPR019775">
    <property type="entry name" value="WD40_repeat_CS"/>
</dbReference>
<dbReference type="InterPro" id="IPR015943">
    <property type="entry name" value="WD40/YVTN_repeat-like_dom_sf"/>
</dbReference>
<dbReference type="GO" id="GO:0000463">
    <property type="term" value="P:maturation of LSU-rRNA from tricistronic rRNA transcript (SSU-rRNA, 5.8S rRNA, LSU-rRNA)"/>
    <property type="evidence" value="ECO:0007669"/>
    <property type="project" value="UniProtKB-UniRule"/>
</dbReference>
<dbReference type="GO" id="GO:0000466">
    <property type="term" value="P:maturation of 5.8S rRNA from tricistronic rRNA transcript (SSU-rRNA, 5.8S rRNA, LSU-rRNA)"/>
    <property type="evidence" value="ECO:0007669"/>
    <property type="project" value="UniProtKB-UniRule"/>
</dbReference>
<feature type="domain" description="NLE" evidence="9">
    <location>
        <begin position="12"/>
        <end position="70"/>
    </location>
</feature>
<comment type="function">
    <text evidence="6">Component of the NOP7 complex, which is required for maturation of the 25S and 5.8S ribosomal RNAs and formation of the 60S ribosome.</text>
</comment>
<feature type="region of interest" description="Disordered" evidence="8">
    <location>
        <begin position="236"/>
        <end position="266"/>
    </location>
</feature>
<comment type="caution">
    <text evidence="10">The sequence shown here is derived from an EMBL/GenBank/DDBJ whole genome shotgun (WGS) entry which is preliminary data.</text>
</comment>
<dbReference type="Pfam" id="PF08154">
    <property type="entry name" value="NLE"/>
    <property type="match status" value="1"/>
</dbReference>
<feature type="repeat" description="WD" evidence="7">
    <location>
        <begin position="358"/>
        <end position="399"/>
    </location>
</feature>
<evidence type="ECO:0000313" key="11">
    <source>
        <dbReference type="Proteomes" id="UP001383192"/>
    </source>
</evidence>
<keyword evidence="5 6" id="KW-0539">Nucleus</keyword>
<dbReference type="HAMAP" id="MF_03029">
    <property type="entry name" value="WDR12"/>
    <property type="match status" value="1"/>
</dbReference>
<dbReference type="InterPro" id="IPR020472">
    <property type="entry name" value="WD40_PAC1"/>
</dbReference>
<dbReference type="GO" id="GO:0005654">
    <property type="term" value="C:nucleoplasm"/>
    <property type="evidence" value="ECO:0007669"/>
    <property type="project" value="UniProtKB-SubCell"/>
</dbReference>
<dbReference type="GO" id="GO:0030687">
    <property type="term" value="C:preribosome, large subunit precursor"/>
    <property type="evidence" value="ECO:0007669"/>
    <property type="project" value="UniProtKB-UniRule"/>
</dbReference>
<sequence length="441" mass="48012">MASSSTGPSCPIIFTTQTAYPLPTQKYMIPTNWKRFQLSQLINKALSLPKPIPFDFLIRGEVLRTSLAQWCQENGVGEEETLEVEYIESVMPPQKMSEIPHEDWVSSVSCETPGYFWTASYDGYLRAFDYSKNAVFSTLAHSAPVTSVCTIPSQDSDETSYLLGTASHDMSAQLIQVSLPAEPSQKATSKTLAKLHLHTAPLSSIASNSSGTHLLTSSWDNLIGLWDTAVPISDEVPEPTVTERERKRRRKLNSGEDSASKPKRKAPITVLKSHTARVSRVIFGRDHVAYSCGFDSTVRLWDTDNGVCTHTITASEKPFLDMILNADGSTALAAATDRTVTMYDIRSSSTSVNASVGSLPHPATPSCLAAGSTPHQIVSGAYDGITRLWDLRSTKSAMASLKAWDGEKKVLSIDWKMGMVGIGGEGGLEVWKAAEDTRASQ</sequence>
<evidence type="ECO:0000256" key="4">
    <source>
        <dbReference type="ARBA" id="ARBA00022737"/>
    </source>
</evidence>